<gene>
    <name evidence="1" type="ORF">D9613_006519</name>
</gene>
<sequence length="488" mass="56876">MKMVYLPPEIWLHIIDFLGRDWTFYPRMLTVNTVFLDVALNRMWGEVNMNTGACGSDMQRTMHELKRLSDPFISKRLKILNIGFRHHDYELKPTTSTSQETNTTQEIPEAYYDFPKPYGQISSREVLHCIIRALPQFRNVEEICLDWRMPPSYDHEQNELLQSIWSQSTFVPNLRAIWLVGALKDHRAFIETLPKLPELENMGLVFRDNYHSESDIQDTSIFTSQILHYIETISPTLRFLCVRCHTCTDCSPFFENLPRLPNLRELILEAHFDWSVKDLSSISSCLERCSETMRTLNLEVRGPDDLQKPEELAKQVRVDDWFLELFTSKNPRLFKHVEDLTIKNIATTQRRADIVVAILRKTRETLRKLNISLDTSYRLFNSEELARVFDAAAKCRRLTVLRIYIDCFDRDILEMLTSKLPSLLTLSIGYARRHPIISGEPGPDGMVPPPADGPLKGWVYRDQWKLNDVCTWEHGSSLHIDNLRLSMA</sequence>
<name>A0A8H4VHL3_9AGAR</name>
<proteinExistence type="predicted"/>
<dbReference type="Proteomes" id="UP000521872">
    <property type="component" value="Unassembled WGS sequence"/>
</dbReference>
<evidence type="ECO:0000313" key="1">
    <source>
        <dbReference type="EMBL" id="KAF4610526.1"/>
    </source>
</evidence>
<organism evidence="1 2">
    <name type="scientific">Agrocybe pediades</name>
    <dbReference type="NCBI Taxonomy" id="84607"/>
    <lineage>
        <taxon>Eukaryota</taxon>
        <taxon>Fungi</taxon>
        <taxon>Dikarya</taxon>
        <taxon>Basidiomycota</taxon>
        <taxon>Agaricomycotina</taxon>
        <taxon>Agaricomycetes</taxon>
        <taxon>Agaricomycetidae</taxon>
        <taxon>Agaricales</taxon>
        <taxon>Agaricineae</taxon>
        <taxon>Strophariaceae</taxon>
        <taxon>Agrocybe</taxon>
    </lineage>
</organism>
<dbReference type="AlphaFoldDB" id="A0A8H4VHL3"/>
<dbReference type="SUPFAM" id="SSF52047">
    <property type="entry name" value="RNI-like"/>
    <property type="match status" value="1"/>
</dbReference>
<reference evidence="1 2" key="1">
    <citation type="submission" date="2019-12" db="EMBL/GenBank/DDBJ databases">
        <authorList>
            <person name="Floudas D."/>
            <person name="Bentzer J."/>
            <person name="Ahren D."/>
            <person name="Johansson T."/>
            <person name="Persson P."/>
            <person name="Tunlid A."/>
        </authorList>
    </citation>
    <scope>NUCLEOTIDE SEQUENCE [LARGE SCALE GENOMIC DNA]</scope>
    <source>
        <strain evidence="1 2">CBS 102.39</strain>
    </source>
</reference>
<keyword evidence="2" id="KW-1185">Reference proteome</keyword>
<accession>A0A8H4VHL3</accession>
<comment type="caution">
    <text evidence="1">The sequence shown here is derived from an EMBL/GenBank/DDBJ whole genome shotgun (WGS) entry which is preliminary data.</text>
</comment>
<dbReference type="InterPro" id="IPR032675">
    <property type="entry name" value="LRR_dom_sf"/>
</dbReference>
<dbReference type="Gene3D" id="3.80.10.10">
    <property type="entry name" value="Ribonuclease Inhibitor"/>
    <property type="match status" value="1"/>
</dbReference>
<protein>
    <submittedName>
        <fullName evidence="1">Uncharacterized protein</fullName>
    </submittedName>
</protein>
<dbReference type="EMBL" id="JAACJL010000058">
    <property type="protein sequence ID" value="KAF4610526.1"/>
    <property type="molecule type" value="Genomic_DNA"/>
</dbReference>
<evidence type="ECO:0000313" key="2">
    <source>
        <dbReference type="Proteomes" id="UP000521872"/>
    </source>
</evidence>